<keyword evidence="5" id="KW-0732">Signal</keyword>
<feature type="signal peptide" evidence="5">
    <location>
        <begin position="1"/>
        <end position="32"/>
    </location>
</feature>
<evidence type="ECO:0000256" key="5">
    <source>
        <dbReference type="SAM" id="SignalP"/>
    </source>
</evidence>
<evidence type="ECO:0000256" key="4">
    <source>
        <dbReference type="ARBA" id="ARBA00023136"/>
    </source>
</evidence>
<dbReference type="InterPro" id="IPR007210">
    <property type="entry name" value="ABC_Gly_betaine_transp_sub-bd"/>
</dbReference>
<evidence type="ECO:0000313" key="8">
    <source>
        <dbReference type="Proteomes" id="UP000189369"/>
    </source>
</evidence>
<dbReference type="Pfam" id="PF04069">
    <property type="entry name" value="OpuAC"/>
    <property type="match status" value="1"/>
</dbReference>
<evidence type="ECO:0000256" key="2">
    <source>
        <dbReference type="ARBA" id="ARBA00022448"/>
    </source>
</evidence>
<feature type="chain" id="PRO_5012934026" evidence="5">
    <location>
        <begin position="33"/>
        <end position="293"/>
    </location>
</feature>
<accession>A0A1U9JXB6</accession>
<evidence type="ECO:0000259" key="6">
    <source>
        <dbReference type="Pfam" id="PF04069"/>
    </source>
</evidence>
<dbReference type="CDD" id="cd13639">
    <property type="entry name" value="PBP2_OpuAC_like"/>
    <property type="match status" value="1"/>
</dbReference>
<dbReference type="STRING" id="643674.PAEH1_00760"/>
<evidence type="ECO:0000313" key="7">
    <source>
        <dbReference type="EMBL" id="AQS50440.1"/>
    </source>
</evidence>
<organism evidence="7 8">
    <name type="scientific">Paenalcaligenes hominis</name>
    <dbReference type="NCBI Taxonomy" id="643674"/>
    <lineage>
        <taxon>Bacteria</taxon>
        <taxon>Pseudomonadati</taxon>
        <taxon>Pseudomonadota</taxon>
        <taxon>Betaproteobacteria</taxon>
        <taxon>Burkholderiales</taxon>
        <taxon>Alcaligenaceae</taxon>
        <taxon>Paenalcaligenes</taxon>
    </lineage>
</organism>
<reference evidence="7 8" key="1">
    <citation type="submission" date="2017-01" db="EMBL/GenBank/DDBJ databases">
        <title>Complete Genome Sequence of Paenalcaligenes hominis, Isolated from a paraplegic Patient with neurogenic bladder.</title>
        <authorList>
            <person name="Mukhopadhyay R."/>
            <person name="Joaquin J."/>
            <person name="Hogue R."/>
            <person name="Kilaru A."/>
            <person name="Jospin G."/>
            <person name="Mars K."/>
            <person name="Eisen J.A."/>
            <person name="Chaturvedi V."/>
        </authorList>
    </citation>
    <scope>NUCLEOTIDE SEQUENCE [LARGE SCALE GENOMIC DNA]</scope>
    <source>
        <strain evidence="7 8">15S00501</strain>
    </source>
</reference>
<dbReference type="EMBL" id="CP019697">
    <property type="protein sequence ID" value="AQS50440.1"/>
    <property type="molecule type" value="Genomic_DNA"/>
</dbReference>
<dbReference type="Proteomes" id="UP000189369">
    <property type="component" value="Chromosome"/>
</dbReference>
<evidence type="ECO:0000256" key="1">
    <source>
        <dbReference type="ARBA" id="ARBA00004236"/>
    </source>
</evidence>
<dbReference type="KEGG" id="phn:PAEH1_00760"/>
<proteinExistence type="predicted"/>
<keyword evidence="3" id="KW-1003">Cell membrane</keyword>
<evidence type="ECO:0000256" key="3">
    <source>
        <dbReference type="ARBA" id="ARBA00022475"/>
    </source>
</evidence>
<dbReference type="GO" id="GO:0031460">
    <property type="term" value="P:glycine betaine transport"/>
    <property type="evidence" value="ECO:0007669"/>
    <property type="project" value="TreeGrafter"/>
</dbReference>
<dbReference type="OrthoDB" id="9787902at2"/>
<keyword evidence="2" id="KW-0813">Transport</keyword>
<dbReference type="GO" id="GO:0015226">
    <property type="term" value="F:carnitine transmembrane transporter activity"/>
    <property type="evidence" value="ECO:0007669"/>
    <property type="project" value="TreeGrafter"/>
</dbReference>
<comment type="subcellular location">
    <subcellularLocation>
        <location evidence="1">Cell membrane</location>
    </subcellularLocation>
</comment>
<name>A0A1U9JXB6_9BURK</name>
<feature type="domain" description="ABC-type glycine betaine transport system substrate-binding" evidence="6">
    <location>
        <begin position="38"/>
        <end position="280"/>
    </location>
</feature>
<dbReference type="GO" id="GO:0005275">
    <property type="term" value="F:amine transmembrane transporter activity"/>
    <property type="evidence" value="ECO:0007669"/>
    <property type="project" value="TreeGrafter"/>
</dbReference>
<dbReference type="GO" id="GO:0043190">
    <property type="term" value="C:ATP-binding cassette (ABC) transporter complex"/>
    <property type="evidence" value="ECO:0007669"/>
    <property type="project" value="InterPro"/>
</dbReference>
<dbReference type="SUPFAM" id="SSF53850">
    <property type="entry name" value="Periplasmic binding protein-like II"/>
    <property type="match status" value="1"/>
</dbReference>
<dbReference type="AlphaFoldDB" id="A0A1U9JXB6"/>
<gene>
    <name evidence="7" type="ORF">PAEH1_00760</name>
</gene>
<dbReference type="Gene3D" id="3.40.190.10">
    <property type="entry name" value="Periplasmic binding protein-like II"/>
    <property type="match status" value="1"/>
</dbReference>
<dbReference type="PANTHER" id="PTHR47737:SF1">
    <property type="entry name" value="GLYCINE BETAINE_PROLINE BETAINE TRANSPORT SYSTEM PERMEASE PROTEIN PROW"/>
    <property type="match status" value="1"/>
</dbReference>
<dbReference type="PANTHER" id="PTHR47737">
    <property type="entry name" value="GLYCINE BETAINE/PROLINE BETAINE TRANSPORT SYSTEM PERMEASE PROTEIN PROW"/>
    <property type="match status" value="1"/>
</dbReference>
<protein>
    <submittedName>
        <fullName evidence="7">Glycine/betaine ABC transporter substrate-binding protein</fullName>
    </submittedName>
</protein>
<dbReference type="Gene3D" id="3.40.190.100">
    <property type="entry name" value="Glycine betaine-binding periplasmic protein, domain 2"/>
    <property type="match status" value="1"/>
</dbReference>
<sequence length="293" mass="32427">MYPITNFTHRLRQVSAATLLGFGLISAGVAHAADAKESVHLAYVEWSSEVASTNVMRVLLEKAGFDVKMSSLSAAAVWQAIATGDADATLAAWLPTTHADYYERLKDKIDDLGPNLDGTKLGLVVPAYTEANTIDDLNAKASDFNREIIGIDPGAGLQSLTEQVVKDYKLKLRLRDGSDATMTAALSNAIKNNEDIVVTGWTPHWMFARWDLKYLEDPKNVYGGAEQIHTIARKGLKEDLPTAYAILDQFEWTPDDMGEIMLMNEEPNSDPYANAKKWVEDHPEKLKKWLASE</sequence>
<dbReference type="GO" id="GO:0015871">
    <property type="term" value="P:choline transport"/>
    <property type="evidence" value="ECO:0007669"/>
    <property type="project" value="TreeGrafter"/>
</dbReference>
<keyword evidence="4" id="KW-0472">Membrane</keyword>